<evidence type="ECO:0000313" key="8">
    <source>
        <dbReference type="EMBL" id="OIO18667.1"/>
    </source>
</evidence>
<keyword evidence="2" id="KW-0547">Nucleotide-binding</keyword>
<gene>
    <name evidence="8" type="ORF">AUJ23_03210</name>
</gene>
<protein>
    <recommendedName>
        <fullName evidence="7">Clp R domain-containing protein</fullName>
    </recommendedName>
</protein>
<dbReference type="InterPro" id="IPR003593">
    <property type="entry name" value="AAA+_ATPase"/>
</dbReference>
<dbReference type="Pfam" id="PF10431">
    <property type="entry name" value="ClpB_D2-small"/>
    <property type="match status" value="1"/>
</dbReference>
<evidence type="ECO:0000256" key="4">
    <source>
        <dbReference type="ARBA" id="ARBA00023186"/>
    </source>
</evidence>
<dbReference type="Pfam" id="PF00004">
    <property type="entry name" value="AAA"/>
    <property type="match status" value="1"/>
</dbReference>
<dbReference type="Pfam" id="PF02861">
    <property type="entry name" value="Clp_N"/>
    <property type="match status" value="1"/>
</dbReference>
<dbReference type="GO" id="GO:0016887">
    <property type="term" value="F:ATP hydrolysis activity"/>
    <property type="evidence" value="ECO:0007669"/>
    <property type="project" value="InterPro"/>
</dbReference>
<accession>A0A1J4U5W6</accession>
<evidence type="ECO:0000313" key="9">
    <source>
        <dbReference type="Proteomes" id="UP000181941"/>
    </source>
</evidence>
<keyword evidence="6" id="KW-1133">Transmembrane helix</keyword>
<dbReference type="Gene3D" id="3.40.50.300">
    <property type="entry name" value="P-loop containing nucleotide triphosphate hydrolases"/>
    <property type="match status" value="2"/>
</dbReference>
<evidence type="ECO:0000256" key="2">
    <source>
        <dbReference type="ARBA" id="ARBA00022741"/>
    </source>
</evidence>
<dbReference type="InterPro" id="IPR027417">
    <property type="entry name" value="P-loop_NTPase"/>
</dbReference>
<evidence type="ECO:0000259" key="7">
    <source>
        <dbReference type="PROSITE" id="PS51903"/>
    </source>
</evidence>
<dbReference type="CDD" id="cd00009">
    <property type="entry name" value="AAA"/>
    <property type="match status" value="1"/>
</dbReference>
<dbReference type="SMART" id="SM01086">
    <property type="entry name" value="ClpB_D2-small"/>
    <property type="match status" value="1"/>
</dbReference>
<dbReference type="Pfam" id="PF07724">
    <property type="entry name" value="AAA_2"/>
    <property type="match status" value="1"/>
</dbReference>
<dbReference type="PROSITE" id="PS51903">
    <property type="entry name" value="CLP_R"/>
    <property type="match status" value="1"/>
</dbReference>
<evidence type="ECO:0000256" key="3">
    <source>
        <dbReference type="ARBA" id="ARBA00022840"/>
    </source>
</evidence>
<dbReference type="Gene3D" id="1.10.1780.10">
    <property type="entry name" value="Clp, N-terminal domain"/>
    <property type="match status" value="1"/>
</dbReference>
<dbReference type="PANTHER" id="PTHR11638:SF18">
    <property type="entry name" value="HEAT SHOCK PROTEIN 104"/>
    <property type="match status" value="1"/>
</dbReference>
<keyword evidence="4" id="KW-0143">Chaperone</keyword>
<dbReference type="SUPFAM" id="SSF81923">
    <property type="entry name" value="Double Clp-N motif"/>
    <property type="match status" value="1"/>
</dbReference>
<dbReference type="AlphaFoldDB" id="A0A1J4U5W6"/>
<dbReference type="InterPro" id="IPR004176">
    <property type="entry name" value="Clp_R_N"/>
</dbReference>
<keyword evidence="3" id="KW-0067">ATP-binding</keyword>
<organism evidence="8 9">
    <name type="scientific">Candidatus Magasanikbacteria bacterium CG1_02_32_51</name>
    <dbReference type="NCBI Taxonomy" id="1805238"/>
    <lineage>
        <taxon>Bacteria</taxon>
        <taxon>Candidatus Magasanikiibacteriota</taxon>
    </lineage>
</organism>
<dbReference type="InterPro" id="IPR003959">
    <property type="entry name" value="ATPase_AAA_core"/>
</dbReference>
<dbReference type="InterPro" id="IPR050130">
    <property type="entry name" value="ClpA_ClpB"/>
</dbReference>
<dbReference type="SUPFAM" id="SSF52540">
    <property type="entry name" value="P-loop containing nucleoside triphosphate hydrolases"/>
    <property type="match status" value="2"/>
</dbReference>
<dbReference type="EMBL" id="MNVC01000036">
    <property type="protein sequence ID" value="OIO18667.1"/>
    <property type="molecule type" value="Genomic_DNA"/>
</dbReference>
<keyword evidence="6" id="KW-0472">Membrane</keyword>
<feature type="transmembrane region" description="Helical" evidence="6">
    <location>
        <begin position="111"/>
        <end position="129"/>
    </location>
</feature>
<dbReference type="SMART" id="SM00382">
    <property type="entry name" value="AAA"/>
    <property type="match status" value="2"/>
</dbReference>
<dbReference type="PANTHER" id="PTHR11638">
    <property type="entry name" value="ATP-DEPENDENT CLP PROTEASE"/>
    <property type="match status" value="1"/>
</dbReference>
<dbReference type="STRING" id="1805238.AUJ23_03210"/>
<proteinExistence type="predicted"/>
<sequence length="919" mass="104567">MFFAKNKKIDFIVCDKCHGTGFLQFHNCPNCKKNNAGFFYNNLFVYFGQSLTFYNIQLHQARKILNFVRILLALVFWLGFWSLFVYSVWHTDKNIDKIFTASFWFDNKEKIHFLFWFGFVSLGYLFYRLTVQNIVKEKIDYNFLKKNIIKDDISVTDWLNIKKISHKDKFDLNNFLTENTKEVLQKSFLLAKDNNNSEITSLHIFYTLLSSDEIIGIFVRLGISIKSLQARVGSLLKKTKNTIDANNKYFGDDFWQIIFNTFDITANFKDSAIRTSELLLATVRQSESLQEILYDLEVENQKLNNVVEWVRMNEYLFDEYHKLRRAASSVNKYGMDKALTSVATPFMNNYSKDLTLYAKYGHLSQCVAREKEIEEIFNIIEAGSKNVILVGEHGVGKMAIIEGIVQKMISGEAPKKLLDKRFVQISTSTLLAGTTVSGAQQRLIKIMNEVSYAKNIILFINNIHDLMGMSLNQGEESLDVSETLAEYLSDGNFTMFATTLPEGYNRHIVNSEIGTVFTKVSISEMNENQAISVLESKAGEIEYKNKIFFSYDSLFKCVTLADKFFFDQNLPASAISLLSEVGNFVKNKKGQNILVSGEDVAQVVANKTGVLVASITEDESDKLLRLEQEMHKRVIGQDLAVELVANALRRARAEVRSQKRPIASFLFLGPTGVGKTELAKTIAEVYFGGEDRMIRMDMSEYQDSSSIYQMIGQPGQQGTGLLTEAVRQKPFSLVLLDELEKANKNVLNLFLQVFDDGRLTDSVGRVIDFTNTIIIATSNAGTSYVQSQMNDGVDLDVIKDHLIHGELMQYYRSEFLNRFDGIVLFRALNREEIKQIASLMLKGVAKDLEARGVELRVEDAALEALVDVGFDAEFGARPMRRAIQDKVENQLAELILQNKLQRRDTIILGETCQIRVEHG</sequence>
<dbReference type="GO" id="GO:0005737">
    <property type="term" value="C:cytoplasm"/>
    <property type="evidence" value="ECO:0007669"/>
    <property type="project" value="TreeGrafter"/>
</dbReference>
<dbReference type="GO" id="GO:0005524">
    <property type="term" value="F:ATP binding"/>
    <property type="evidence" value="ECO:0007669"/>
    <property type="project" value="UniProtKB-KW"/>
</dbReference>
<feature type="domain" description="Clp R" evidence="7">
    <location>
        <begin position="172"/>
        <end position="313"/>
    </location>
</feature>
<feature type="transmembrane region" description="Helical" evidence="6">
    <location>
        <begin position="67"/>
        <end position="89"/>
    </location>
</feature>
<dbReference type="CDD" id="cd19499">
    <property type="entry name" value="RecA-like_ClpB_Hsp104-like"/>
    <property type="match status" value="1"/>
</dbReference>
<evidence type="ECO:0000256" key="1">
    <source>
        <dbReference type="ARBA" id="ARBA00022737"/>
    </source>
</evidence>
<dbReference type="GO" id="GO:0034605">
    <property type="term" value="P:cellular response to heat"/>
    <property type="evidence" value="ECO:0007669"/>
    <property type="project" value="TreeGrafter"/>
</dbReference>
<dbReference type="Gene3D" id="1.10.8.60">
    <property type="match status" value="2"/>
</dbReference>
<keyword evidence="1 5" id="KW-0677">Repeat</keyword>
<comment type="caution">
    <text evidence="8">The sequence shown here is derived from an EMBL/GenBank/DDBJ whole genome shotgun (WGS) entry which is preliminary data.</text>
</comment>
<dbReference type="InterPro" id="IPR001270">
    <property type="entry name" value="ClpA/B"/>
</dbReference>
<keyword evidence="6" id="KW-0812">Transmembrane</keyword>
<dbReference type="InterPro" id="IPR019489">
    <property type="entry name" value="Clp_ATPase_C"/>
</dbReference>
<reference evidence="8 9" key="1">
    <citation type="journal article" date="2016" name="Environ. Microbiol.">
        <title>Genomic resolution of a cold subsurface aquifer community provides metabolic insights for novel microbes adapted to high CO concentrations.</title>
        <authorList>
            <person name="Probst A.J."/>
            <person name="Castelle C.J."/>
            <person name="Singh A."/>
            <person name="Brown C.T."/>
            <person name="Anantharaman K."/>
            <person name="Sharon I."/>
            <person name="Hug L.A."/>
            <person name="Burstein D."/>
            <person name="Emerson J.B."/>
            <person name="Thomas B.C."/>
            <person name="Banfield J.F."/>
        </authorList>
    </citation>
    <scope>NUCLEOTIDE SEQUENCE [LARGE SCALE GENOMIC DNA]</scope>
    <source>
        <strain evidence="8">CG1_02_32_51</strain>
    </source>
</reference>
<dbReference type="InterPro" id="IPR036628">
    <property type="entry name" value="Clp_N_dom_sf"/>
</dbReference>
<dbReference type="PRINTS" id="PR00300">
    <property type="entry name" value="CLPPROTEASEA"/>
</dbReference>
<dbReference type="Proteomes" id="UP000181941">
    <property type="component" value="Unassembled WGS sequence"/>
</dbReference>
<evidence type="ECO:0000256" key="6">
    <source>
        <dbReference type="SAM" id="Phobius"/>
    </source>
</evidence>
<evidence type="ECO:0000256" key="5">
    <source>
        <dbReference type="PROSITE-ProRule" id="PRU01251"/>
    </source>
</evidence>
<name>A0A1J4U5W6_9BACT</name>